<dbReference type="EMBL" id="VOAJ01004104">
    <property type="protein sequence ID" value="KAF0877744.1"/>
    <property type="molecule type" value="Genomic_DNA"/>
</dbReference>
<dbReference type="Proteomes" id="UP000475037">
    <property type="component" value="Unassembled WGS sequence"/>
</dbReference>
<reference evidence="1 2" key="1">
    <citation type="submission" date="2019-11" db="EMBL/GenBank/DDBJ databases">
        <authorList>
            <person name="Yang C."/>
            <person name="Li F."/>
        </authorList>
    </citation>
    <scope>NUCLEOTIDE SEQUENCE [LARGE SCALE GENOMIC DNA]</scope>
    <source>
        <strain evidence="1">KB4526</strain>
        <tissue evidence="1">Muscle</tissue>
    </source>
</reference>
<sequence length="181" mass="21296">TKWMKYLNIRQEVIKILEEKADKNLFDLGCSNFLLNNSLKARETKAKMNSWDLIKIKSSCIVKEAISKSEWQHMEWEKIFVNDISDKGLVSKIYKELIKLNTQKTNNPMKKWAKDLNRNFSKEDIQMAKRRMKKCSTSFIIGEIQIKITRYHLTHVRMANINNSGNNRCWQGCGERGSLLH</sequence>
<evidence type="ECO:0000313" key="2">
    <source>
        <dbReference type="Proteomes" id="UP000475037"/>
    </source>
</evidence>
<evidence type="ECO:0000313" key="1">
    <source>
        <dbReference type="EMBL" id="KAF0877744.1"/>
    </source>
</evidence>
<dbReference type="AlphaFoldDB" id="A0A6G1AQ78"/>
<proteinExistence type="predicted"/>
<gene>
    <name evidence="1" type="ORF">FOF47_R05349</name>
</gene>
<comment type="caution">
    <text evidence="1">The sequence shown here is derived from an EMBL/GenBank/DDBJ whole genome shotgun (WGS) entry which is preliminary data.</text>
</comment>
<feature type="non-terminal residue" evidence="1">
    <location>
        <position position="1"/>
    </location>
</feature>
<protein>
    <submittedName>
        <fullName evidence="1">LORF2 protein</fullName>
    </submittedName>
</protein>
<organism evidence="1 2">
    <name type="scientific">Crocuta crocuta</name>
    <name type="common">Spotted hyena</name>
    <dbReference type="NCBI Taxonomy" id="9678"/>
    <lineage>
        <taxon>Eukaryota</taxon>
        <taxon>Metazoa</taxon>
        <taxon>Chordata</taxon>
        <taxon>Craniata</taxon>
        <taxon>Vertebrata</taxon>
        <taxon>Euteleostomi</taxon>
        <taxon>Mammalia</taxon>
        <taxon>Eutheria</taxon>
        <taxon>Laurasiatheria</taxon>
        <taxon>Carnivora</taxon>
        <taxon>Feliformia</taxon>
        <taxon>Hyaenidae</taxon>
        <taxon>Crocuta</taxon>
    </lineage>
</organism>
<keyword evidence="2" id="KW-1185">Reference proteome</keyword>
<feature type="non-terminal residue" evidence="1">
    <location>
        <position position="181"/>
    </location>
</feature>
<name>A0A6G1AQ78_CROCR</name>
<accession>A0A6G1AQ78</accession>